<protein>
    <submittedName>
        <fullName evidence="1">Uncharacterized protein</fullName>
    </submittedName>
</protein>
<evidence type="ECO:0000313" key="1">
    <source>
        <dbReference type="EMBL" id="MCI67441.1"/>
    </source>
</evidence>
<dbReference type="EMBL" id="LXQA010717162">
    <property type="protein sequence ID" value="MCI67441.1"/>
    <property type="molecule type" value="Genomic_DNA"/>
</dbReference>
<accession>A0A392U1Y0</accession>
<comment type="caution">
    <text evidence="1">The sequence shown here is derived from an EMBL/GenBank/DDBJ whole genome shotgun (WGS) entry which is preliminary data.</text>
</comment>
<organism evidence="1 2">
    <name type="scientific">Trifolium medium</name>
    <dbReference type="NCBI Taxonomy" id="97028"/>
    <lineage>
        <taxon>Eukaryota</taxon>
        <taxon>Viridiplantae</taxon>
        <taxon>Streptophyta</taxon>
        <taxon>Embryophyta</taxon>
        <taxon>Tracheophyta</taxon>
        <taxon>Spermatophyta</taxon>
        <taxon>Magnoliopsida</taxon>
        <taxon>eudicotyledons</taxon>
        <taxon>Gunneridae</taxon>
        <taxon>Pentapetalae</taxon>
        <taxon>rosids</taxon>
        <taxon>fabids</taxon>
        <taxon>Fabales</taxon>
        <taxon>Fabaceae</taxon>
        <taxon>Papilionoideae</taxon>
        <taxon>50 kb inversion clade</taxon>
        <taxon>NPAAA clade</taxon>
        <taxon>Hologalegina</taxon>
        <taxon>IRL clade</taxon>
        <taxon>Trifolieae</taxon>
        <taxon>Trifolium</taxon>
    </lineage>
</organism>
<feature type="non-terminal residue" evidence="1">
    <location>
        <position position="71"/>
    </location>
</feature>
<name>A0A392U1Y0_9FABA</name>
<proteinExistence type="predicted"/>
<keyword evidence="2" id="KW-1185">Reference proteome</keyword>
<dbReference type="AlphaFoldDB" id="A0A392U1Y0"/>
<dbReference type="Proteomes" id="UP000265520">
    <property type="component" value="Unassembled WGS sequence"/>
</dbReference>
<reference evidence="1 2" key="1">
    <citation type="journal article" date="2018" name="Front. Plant Sci.">
        <title>Red Clover (Trifolium pratense) and Zigzag Clover (T. medium) - A Picture of Genomic Similarities and Differences.</title>
        <authorList>
            <person name="Dluhosova J."/>
            <person name="Istvanek J."/>
            <person name="Nedelnik J."/>
            <person name="Repkova J."/>
        </authorList>
    </citation>
    <scope>NUCLEOTIDE SEQUENCE [LARGE SCALE GENOMIC DNA]</scope>
    <source>
        <strain evidence="2">cv. 10/8</strain>
        <tissue evidence="1">Leaf</tissue>
    </source>
</reference>
<evidence type="ECO:0000313" key="2">
    <source>
        <dbReference type="Proteomes" id="UP000265520"/>
    </source>
</evidence>
<sequence>MRLETPHVAKKDVHGTLRGDVPQEGVRQEETLHFLDKTDDNLRSRKNATKCLFRGESWISHCPQDWKSHLS</sequence>